<dbReference type="EMBL" id="JAQQFN010000005">
    <property type="protein sequence ID" value="MFL9883225.1"/>
    <property type="molecule type" value="Genomic_DNA"/>
</dbReference>
<evidence type="ECO:0000313" key="1">
    <source>
        <dbReference type="EMBL" id="MFL9883225.1"/>
    </source>
</evidence>
<gene>
    <name evidence="1" type="ORF">PQR66_09325</name>
</gene>
<keyword evidence="2" id="KW-1185">Reference proteome</keyword>
<proteinExistence type="predicted"/>
<sequence>MPAPSHPLYPIDECPHLMADAYVGDESGNLVFLSVWGRDTATQAFLARLTLGPGESGLEQFHLQTGGGALQVFVGQADRLQKCSSRSYRRTLFGSLIHLWLFDQRCVKPDQANASALALLPHGNDHEVDRLWRLVRDTCPLPLLDHWRDIVLGELRDRQMLKRLPTALGPLIGYRLAIDVPAITQAIGQLIREQALAVSPSLPASCTSLRREA</sequence>
<dbReference type="Proteomes" id="UP001629249">
    <property type="component" value="Unassembled WGS sequence"/>
</dbReference>
<protein>
    <submittedName>
        <fullName evidence="1">Uncharacterized protein</fullName>
    </submittedName>
</protein>
<comment type="caution">
    <text evidence="1">The sequence shown here is derived from an EMBL/GenBank/DDBJ whole genome shotgun (WGS) entry which is preliminary data.</text>
</comment>
<dbReference type="RefSeq" id="WP_408326233.1">
    <property type="nucleotide sequence ID" value="NZ_JAQQFH010000002.1"/>
</dbReference>
<accession>A0ABW8ZKC4</accession>
<organism evidence="1 2">
    <name type="scientific">Paraburkholderia agricolaris</name>
    <dbReference type="NCBI Taxonomy" id="2152888"/>
    <lineage>
        <taxon>Bacteria</taxon>
        <taxon>Pseudomonadati</taxon>
        <taxon>Pseudomonadota</taxon>
        <taxon>Betaproteobacteria</taxon>
        <taxon>Burkholderiales</taxon>
        <taxon>Burkholderiaceae</taxon>
        <taxon>Paraburkholderia</taxon>
    </lineage>
</organism>
<evidence type="ECO:0000313" key="2">
    <source>
        <dbReference type="Proteomes" id="UP001629249"/>
    </source>
</evidence>
<reference evidence="1 2" key="1">
    <citation type="journal article" date="2024" name="Chem. Sci.">
        <title>Discovery of megapolipeptins by genome mining of a Burkholderiales bacteria collection.</title>
        <authorList>
            <person name="Paulo B.S."/>
            <person name="Recchia M.J.J."/>
            <person name="Lee S."/>
            <person name="Fergusson C.H."/>
            <person name="Romanowski S.B."/>
            <person name="Hernandez A."/>
            <person name="Krull N."/>
            <person name="Liu D.Y."/>
            <person name="Cavanagh H."/>
            <person name="Bos A."/>
            <person name="Gray C.A."/>
            <person name="Murphy B.T."/>
            <person name="Linington R.G."/>
            <person name="Eustaquio A.S."/>
        </authorList>
    </citation>
    <scope>NUCLEOTIDE SEQUENCE [LARGE SCALE GENOMIC DNA]</scope>
    <source>
        <strain evidence="1 2">RL16-012-BIC-B</strain>
    </source>
</reference>
<name>A0ABW8ZKC4_9BURK</name>